<protein>
    <submittedName>
        <fullName evidence="1">Uncharacterized protein</fullName>
    </submittedName>
</protein>
<evidence type="ECO:0000313" key="2">
    <source>
        <dbReference type="Proteomes" id="UP000273807"/>
    </source>
</evidence>
<keyword evidence="2" id="KW-1185">Reference proteome</keyword>
<name>A0A3N0BSZ2_9MICC</name>
<accession>A0A3N0BSZ2</accession>
<reference evidence="1 2" key="1">
    <citation type="submission" date="2018-10" db="EMBL/GenBank/DDBJ databases">
        <title>Genome sequencing of Arthrobacter oryzae TNB02.</title>
        <authorList>
            <person name="Cho Y.-J."/>
            <person name="Cho A."/>
            <person name="Kim O.-S."/>
        </authorList>
    </citation>
    <scope>NUCLEOTIDE SEQUENCE [LARGE SCALE GENOMIC DNA]</scope>
    <source>
        <strain evidence="1 2">TNB02</strain>
    </source>
</reference>
<evidence type="ECO:0000313" key="1">
    <source>
        <dbReference type="EMBL" id="RNL51974.1"/>
    </source>
</evidence>
<comment type="caution">
    <text evidence="1">The sequence shown here is derived from an EMBL/GenBank/DDBJ whole genome shotgun (WGS) entry which is preliminary data.</text>
</comment>
<dbReference type="RefSeq" id="WP_123256157.1">
    <property type="nucleotide sequence ID" value="NZ_RBED01000115.1"/>
</dbReference>
<dbReference type="Proteomes" id="UP000273807">
    <property type="component" value="Unassembled WGS sequence"/>
</dbReference>
<organism evidence="1 2">
    <name type="scientific">Arthrobacter oryzae</name>
    <dbReference type="NCBI Taxonomy" id="409290"/>
    <lineage>
        <taxon>Bacteria</taxon>
        <taxon>Bacillati</taxon>
        <taxon>Actinomycetota</taxon>
        <taxon>Actinomycetes</taxon>
        <taxon>Micrococcales</taxon>
        <taxon>Micrococcaceae</taxon>
        <taxon>Arthrobacter</taxon>
    </lineage>
</organism>
<dbReference type="EMBL" id="RBED01000115">
    <property type="protein sequence ID" value="RNL51974.1"/>
    <property type="molecule type" value="Genomic_DNA"/>
</dbReference>
<gene>
    <name evidence="1" type="ORF">D7003_14645</name>
</gene>
<sequence>MTEETIYCEMCWTNPGHAHVRDLPLCSQCIEEFKFTVNLEYLDEQPFEAPDGQRTTEAKDSGEFALFNPRNSEQLALARSKTLVGAF</sequence>
<dbReference type="AlphaFoldDB" id="A0A3N0BSZ2"/>
<dbReference type="OrthoDB" id="4949533at2"/>
<proteinExistence type="predicted"/>